<keyword evidence="6" id="KW-1185">Reference proteome</keyword>
<reference evidence="5 6" key="1">
    <citation type="submission" date="2019-01" db="EMBL/GenBank/DDBJ databases">
        <title>Chengkuizengella sp. nov., isolated from deep-sea sediment of East Pacific Ocean.</title>
        <authorList>
            <person name="Yang J."/>
            <person name="Lai Q."/>
            <person name="Shao Z."/>
        </authorList>
    </citation>
    <scope>NUCLEOTIDE SEQUENCE [LARGE SCALE GENOMIC DNA]</scope>
    <source>
        <strain evidence="5 6">YPA3-1-1</strain>
    </source>
</reference>
<keyword evidence="3" id="KW-0804">Transcription</keyword>
<dbReference type="GO" id="GO:0003700">
    <property type="term" value="F:DNA-binding transcription factor activity"/>
    <property type="evidence" value="ECO:0007669"/>
    <property type="project" value="TreeGrafter"/>
</dbReference>
<dbReference type="PROSITE" id="PS50932">
    <property type="entry name" value="HTH_LACI_2"/>
    <property type="match status" value="1"/>
</dbReference>
<dbReference type="AlphaFoldDB" id="A0A6N9PZI4"/>
<dbReference type="SUPFAM" id="SSF53822">
    <property type="entry name" value="Periplasmic binding protein-like I"/>
    <property type="match status" value="1"/>
</dbReference>
<dbReference type="PRINTS" id="PR00036">
    <property type="entry name" value="HTHLACI"/>
</dbReference>
<proteinExistence type="predicted"/>
<dbReference type="PANTHER" id="PTHR30146:SF109">
    <property type="entry name" value="HTH-TYPE TRANSCRIPTIONAL REGULATOR GALS"/>
    <property type="match status" value="1"/>
</dbReference>
<dbReference type="InterPro" id="IPR010982">
    <property type="entry name" value="Lambda_DNA-bd_dom_sf"/>
</dbReference>
<sequence length="343" mass="38463">MKTLVTIKDIAKQLGISVSTVSRALNDHSDIKKETKLKVLETVKELNYRPNSVARSLIHQRTYTVGLMIPDITDPFFSTISVGAQELLSEQGYQVIIGNTLRDSAKEKRFIESALERKMDGLIITPDHVDEELVEMLSNINIPVVFLRRRPSKLLKVPFVDVDHYKGACEAVEHLISLGHKGIGYIGIPIESPIAIDRFQGYKDTLKKHDIPYVSDFIQLSGGRTIQSGRIAMDQLISHIPEMTAIFAYNDLLAIGALESLAQHNIGVPDTISIMGFDDLEISNLYWIQLSTMSQPRNQMGRHAAETLLKMINHANTDDEIPDSILLDSVLINRNTCKKLTYQ</sequence>
<keyword evidence="2" id="KW-0238">DNA-binding</keyword>
<keyword evidence="1" id="KW-0805">Transcription regulation</keyword>
<dbReference type="Gene3D" id="3.40.50.2300">
    <property type="match status" value="2"/>
</dbReference>
<dbReference type="Proteomes" id="UP000448943">
    <property type="component" value="Unassembled WGS sequence"/>
</dbReference>
<evidence type="ECO:0000259" key="4">
    <source>
        <dbReference type="PROSITE" id="PS50932"/>
    </source>
</evidence>
<dbReference type="Pfam" id="PF00356">
    <property type="entry name" value="LacI"/>
    <property type="match status" value="1"/>
</dbReference>
<feature type="domain" description="HTH lacI-type" evidence="4">
    <location>
        <begin position="5"/>
        <end position="59"/>
    </location>
</feature>
<evidence type="ECO:0000256" key="3">
    <source>
        <dbReference type="ARBA" id="ARBA00023163"/>
    </source>
</evidence>
<evidence type="ECO:0000313" key="5">
    <source>
        <dbReference type="EMBL" id="NBI27833.1"/>
    </source>
</evidence>
<dbReference type="OrthoDB" id="9784962at2"/>
<dbReference type="SMART" id="SM00354">
    <property type="entry name" value="HTH_LACI"/>
    <property type="match status" value="1"/>
</dbReference>
<dbReference type="InterPro" id="IPR001761">
    <property type="entry name" value="Peripla_BP/Lac1_sug-bd_dom"/>
</dbReference>
<dbReference type="InterPro" id="IPR028082">
    <property type="entry name" value="Peripla_BP_I"/>
</dbReference>
<dbReference type="CDD" id="cd06267">
    <property type="entry name" value="PBP1_LacI_sugar_binding-like"/>
    <property type="match status" value="1"/>
</dbReference>
<evidence type="ECO:0000256" key="2">
    <source>
        <dbReference type="ARBA" id="ARBA00023125"/>
    </source>
</evidence>
<dbReference type="InterPro" id="IPR000843">
    <property type="entry name" value="HTH_LacI"/>
</dbReference>
<dbReference type="CDD" id="cd01392">
    <property type="entry name" value="HTH_LacI"/>
    <property type="match status" value="1"/>
</dbReference>
<gene>
    <name evidence="5" type="ORF">ERL59_02515</name>
</gene>
<protein>
    <submittedName>
        <fullName evidence="5">LacI family transcriptional regulator</fullName>
    </submittedName>
</protein>
<name>A0A6N9PZI4_9BACL</name>
<evidence type="ECO:0000256" key="1">
    <source>
        <dbReference type="ARBA" id="ARBA00023015"/>
    </source>
</evidence>
<accession>A0A6N9PZI4</accession>
<dbReference type="RefSeq" id="WP_160644180.1">
    <property type="nucleotide sequence ID" value="NZ_SIJB01000007.1"/>
</dbReference>
<comment type="caution">
    <text evidence="5">The sequence shown here is derived from an EMBL/GenBank/DDBJ whole genome shotgun (WGS) entry which is preliminary data.</text>
</comment>
<dbReference type="SUPFAM" id="SSF47413">
    <property type="entry name" value="lambda repressor-like DNA-binding domains"/>
    <property type="match status" value="1"/>
</dbReference>
<dbReference type="Gene3D" id="1.10.260.40">
    <property type="entry name" value="lambda repressor-like DNA-binding domains"/>
    <property type="match status" value="1"/>
</dbReference>
<dbReference type="EMBL" id="SIJB01000007">
    <property type="protein sequence ID" value="NBI27833.1"/>
    <property type="molecule type" value="Genomic_DNA"/>
</dbReference>
<evidence type="ECO:0000313" key="6">
    <source>
        <dbReference type="Proteomes" id="UP000448943"/>
    </source>
</evidence>
<organism evidence="5 6">
    <name type="scientific">Chengkuizengella marina</name>
    <dbReference type="NCBI Taxonomy" id="2507566"/>
    <lineage>
        <taxon>Bacteria</taxon>
        <taxon>Bacillati</taxon>
        <taxon>Bacillota</taxon>
        <taxon>Bacilli</taxon>
        <taxon>Bacillales</taxon>
        <taxon>Paenibacillaceae</taxon>
        <taxon>Chengkuizengella</taxon>
    </lineage>
</organism>
<dbReference type="Pfam" id="PF00532">
    <property type="entry name" value="Peripla_BP_1"/>
    <property type="match status" value="1"/>
</dbReference>
<dbReference type="GO" id="GO:0000976">
    <property type="term" value="F:transcription cis-regulatory region binding"/>
    <property type="evidence" value="ECO:0007669"/>
    <property type="project" value="TreeGrafter"/>
</dbReference>
<dbReference type="PANTHER" id="PTHR30146">
    <property type="entry name" value="LACI-RELATED TRANSCRIPTIONAL REPRESSOR"/>
    <property type="match status" value="1"/>
</dbReference>